<dbReference type="InterPro" id="IPR051031">
    <property type="entry name" value="RING-box_E3_Ubiquitin_Ligase"/>
</dbReference>
<dbReference type="PANTHER" id="PTHR11210">
    <property type="entry name" value="RING BOX"/>
    <property type="match status" value="1"/>
</dbReference>
<evidence type="ECO:0000313" key="12">
    <source>
        <dbReference type="EMBL" id="EGB08680.1"/>
    </source>
</evidence>
<evidence type="ECO:0000259" key="11">
    <source>
        <dbReference type="PROSITE" id="PS50089"/>
    </source>
</evidence>
<protein>
    <recommendedName>
        <fullName evidence="11">RING-type domain-containing protein</fullName>
    </recommendedName>
</protein>
<keyword evidence="4" id="KW-0963">Cytoplasm</keyword>
<evidence type="ECO:0000256" key="7">
    <source>
        <dbReference type="ARBA" id="ARBA00022786"/>
    </source>
</evidence>
<dbReference type="InterPro" id="IPR024766">
    <property type="entry name" value="Znf_RING_H2"/>
</dbReference>
<dbReference type="InterPro" id="IPR001841">
    <property type="entry name" value="Znf_RING"/>
</dbReference>
<name>F0Y8P7_AURAN</name>
<dbReference type="InterPro" id="IPR013083">
    <property type="entry name" value="Znf_RING/FYVE/PHD"/>
</dbReference>
<dbReference type="SUPFAM" id="SSF57850">
    <property type="entry name" value="RING/U-box"/>
    <property type="match status" value="2"/>
</dbReference>
<keyword evidence="7" id="KW-0833">Ubl conjugation pathway</keyword>
<feature type="domain" description="RING-type" evidence="11">
    <location>
        <begin position="3"/>
        <end position="82"/>
    </location>
</feature>
<keyword evidence="9" id="KW-0539">Nucleus</keyword>
<evidence type="ECO:0000256" key="2">
    <source>
        <dbReference type="ARBA" id="ARBA00004496"/>
    </source>
</evidence>
<gene>
    <name evidence="12" type="ORF">AURANDRAFT_8889</name>
</gene>
<evidence type="ECO:0000256" key="4">
    <source>
        <dbReference type="ARBA" id="ARBA00022490"/>
    </source>
</evidence>
<feature type="non-terminal residue" evidence="12">
    <location>
        <position position="89"/>
    </location>
</feature>
<reference evidence="12 13" key="1">
    <citation type="journal article" date="2011" name="Proc. Natl. Acad. Sci. U.S.A.">
        <title>Niche of harmful alga Aureococcus anophagefferens revealed through ecogenomics.</title>
        <authorList>
            <person name="Gobler C.J."/>
            <person name="Berry D.L."/>
            <person name="Dyhrman S.T."/>
            <person name="Wilhelm S.W."/>
            <person name="Salamov A."/>
            <person name="Lobanov A.V."/>
            <person name="Zhang Y."/>
            <person name="Collier J.L."/>
            <person name="Wurch L.L."/>
            <person name="Kustka A.B."/>
            <person name="Dill B.D."/>
            <person name="Shah M."/>
            <person name="VerBerkmoes N.C."/>
            <person name="Kuo A."/>
            <person name="Terry A."/>
            <person name="Pangilinan J."/>
            <person name="Lindquist E.A."/>
            <person name="Lucas S."/>
            <person name="Paulsen I.T."/>
            <person name="Hattenrath-Lehmann T.K."/>
            <person name="Talmage S.C."/>
            <person name="Walker E.A."/>
            <person name="Koch F."/>
            <person name="Burson A.M."/>
            <person name="Marcoval M.A."/>
            <person name="Tang Y.Z."/>
            <person name="Lecleir G.R."/>
            <person name="Coyne K.J."/>
            <person name="Berg G.M."/>
            <person name="Bertrand E.M."/>
            <person name="Saito M.A."/>
            <person name="Gladyshev V.N."/>
            <person name="Grigoriev I.V."/>
        </authorList>
    </citation>
    <scope>NUCLEOTIDE SEQUENCE [LARGE SCALE GENOMIC DNA]</scope>
    <source>
        <strain evidence="13">CCMP 1984</strain>
    </source>
</reference>
<keyword evidence="5" id="KW-0479">Metal-binding</keyword>
<evidence type="ECO:0000256" key="5">
    <source>
        <dbReference type="ARBA" id="ARBA00022723"/>
    </source>
</evidence>
<evidence type="ECO:0000256" key="3">
    <source>
        <dbReference type="ARBA" id="ARBA00004906"/>
    </source>
</evidence>
<dbReference type="KEGG" id="aaf:AURANDRAFT_8889"/>
<evidence type="ECO:0000256" key="10">
    <source>
        <dbReference type="PROSITE-ProRule" id="PRU00175"/>
    </source>
</evidence>
<dbReference type="FunCoup" id="F0Y8P7">
    <property type="interactions" value="434"/>
</dbReference>
<evidence type="ECO:0000256" key="1">
    <source>
        <dbReference type="ARBA" id="ARBA00004123"/>
    </source>
</evidence>
<dbReference type="OrthoDB" id="8962942at2759"/>
<evidence type="ECO:0000256" key="8">
    <source>
        <dbReference type="ARBA" id="ARBA00022833"/>
    </source>
</evidence>
<comment type="subcellular location">
    <subcellularLocation>
        <location evidence="2">Cytoplasm</location>
    </subcellularLocation>
    <subcellularLocation>
        <location evidence="1">Nucleus</location>
    </subcellularLocation>
</comment>
<dbReference type="GO" id="GO:0005634">
    <property type="term" value="C:nucleus"/>
    <property type="evidence" value="ECO:0007669"/>
    <property type="project" value="UniProtKB-SubCell"/>
</dbReference>
<dbReference type="PROSITE" id="PS50089">
    <property type="entry name" value="ZF_RING_2"/>
    <property type="match status" value="1"/>
</dbReference>
<evidence type="ECO:0000256" key="9">
    <source>
        <dbReference type="ARBA" id="ARBA00023242"/>
    </source>
</evidence>
<sequence length="89" mass="10106">DKCAICRNSLNEPSFEYEANPSPINENGLSIAFGCCGHARPPGLSFRLPSRARVTHQRSAQVFHLDCIQRWLKTRSVCPLCNKEWEFAK</sequence>
<proteinExistence type="predicted"/>
<dbReference type="GeneID" id="20229306"/>
<dbReference type="RefSeq" id="XP_009036670.1">
    <property type="nucleotide sequence ID" value="XM_009038422.1"/>
</dbReference>
<evidence type="ECO:0000256" key="6">
    <source>
        <dbReference type="ARBA" id="ARBA00022771"/>
    </source>
</evidence>
<keyword evidence="6 10" id="KW-0863">Zinc-finger</keyword>
<dbReference type="InParanoid" id="F0Y8P7"/>
<comment type="pathway">
    <text evidence="3">Protein modification; protein ubiquitination.</text>
</comment>
<organism evidence="13">
    <name type="scientific">Aureococcus anophagefferens</name>
    <name type="common">Harmful bloom alga</name>
    <dbReference type="NCBI Taxonomy" id="44056"/>
    <lineage>
        <taxon>Eukaryota</taxon>
        <taxon>Sar</taxon>
        <taxon>Stramenopiles</taxon>
        <taxon>Ochrophyta</taxon>
        <taxon>Pelagophyceae</taxon>
        <taxon>Pelagomonadales</taxon>
        <taxon>Pelagomonadaceae</taxon>
        <taxon>Aureococcus</taxon>
    </lineage>
</organism>
<dbReference type="Pfam" id="PF12678">
    <property type="entry name" value="zf-rbx1"/>
    <property type="match status" value="1"/>
</dbReference>
<dbReference type="AlphaFoldDB" id="F0Y8P7"/>
<keyword evidence="13" id="KW-1185">Reference proteome</keyword>
<keyword evidence="8" id="KW-0862">Zinc</keyword>
<accession>F0Y8P7</accession>
<evidence type="ECO:0000313" key="13">
    <source>
        <dbReference type="Proteomes" id="UP000002729"/>
    </source>
</evidence>
<dbReference type="eggNOG" id="KOG2930">
    <property type="taxonomic scope" value="Eukaryota"/>
</dbReference>
<dbReference type="Proteomes" id="UP000002729">
    <property type="component" value="Unassembled WGS sequence"/>
</dbReference>
<dbReference type="EMBL" id="GL833127">
    <property type="protein sequence ID" value="EGB08680.1"/>
    <property type="molecule type" value="Genomic_DNA"/>
</dbReference>
<feature type="non-terminal residue" evidence="12">
    <location>
        <position position="1"/>
    </location>
</feature>
<dbReference type="Gene3D" id="3.30.40.10">
    <property type="entry name" value="Zinc/RING finger domain, C3HC4 (zinc finger)"/>
    <property type="match status" value="1"/>
</dbReference>
<dbReference type="GO" id="GO:0008270">
    <property type="term" value="F:zinc ion binding"/>
    <property type="evidence" value="ECO:0007669"/>
    <property type="project" value="UniProtKB-KW"/>
</dbReference>
<dbReference type="GO" id="GO:0005737">
    <property type="term" value="C:cytoplasm"/>
    <property type="evidence" value="ECO:0007669"/>
    <property type="project" value="UniProtKB-SubCell"/>
</dbReference>